<comment type="subcellular location">
    <subcellularLocation>
        <location evidence="1">Membrane</location>
        <topology evidence="1">Multi-pass membrane protein</topology>
    </subcellularLocation>
</comment>
<proteinExistence type="predicted"/>
<feature type="transmembrane region" description="Helical" evidence="5">
    <location>
        <begin position="370"/>
        <end position="399"/>
    </location>
</feature>
<feature type="transmembrane region" description="Helical" evidence="5">
    <location>
        <begin position="180"/>
        <end position="213"/>
    </location>
</feature>
<evidence type="ECO:0000313" key="8">
    <source>
        <dbReference type="Proteomes" id="UP000831607"/>
    </source>
</evidence>
<dbReference type="PANTHER" id="PTHR37422:SF13">
    <property type="entry name" value="LIPOPOLYSACCHARIDE BIOSYNTHESIS PROTEIN PA4999-RELATED"/>
    <property type="match status" value="1"/>
</dbReference>
<evidence type="ECO:0000256" key="4">
    <source>
        <dbReference type="ARBA" id="ARBA00023136"/>
    </source>
</evidence>
<dbReference type="RefSeq" id="WP_243479952.1">
    <property type="nucleotide sequence ID" value="NZ_CP063982.1"/>
</dbReference>
<dbReference type="Proteomes" id="UP000831607">
    <property type="component" value="Chromosome"/>
</dbReference>
<evidence type="ECO:0000256" key="3">
    <source>
        <dbReference type="ARBA" id="ARBA00022989"/>
    </source>
</evidence>
<evidence type="ECO:0000259" key="6">
    <source>
        <dbReference type="Pfam" id="PF04932"/>
    </source>
</evidence>
<reference evidence="7 8" key="1">
    <citation type="submission" date="2020-11" db="EMBL/GenBank/DDBJ databases">
        <title>Algicoccus daihaiensis sp.nov., isolated from Daihai Lake in Inner Mongolia.</title>
        <authorList>
            <person name="Kai J."/>
        </authorList>
    </citation>
    <scope>NUCLEOTIDE SEQUENCE [LARGE SCALE GENOMIC DNA]</scope>
    <source>
        <strain evidence="8">f23</strain>
    </source>
</reference>
<feature type="transmembrane region" description="Helical" evidence="5">
    <location>
        <begin position="12"/>
        <end position="41"/>
    </location>
</feature>
<gene>
    <name evidence="7" type="ORF">DHf2319_06610</name>
</gene>
<sequence length="412" mass="46629">MNTKLSFEHFESFLTLLFAVSVFVWKPGMYVASGAITLYLMVRCAIQPDYRHMVWNNRITKVSLAIFLLGLITASIGAEQFQDITWMARKTLFLPAVVFFVFALSRQLNRNIAMAGLITGFWIASVLTLNEYQWQLNFGDRMQGPWPQGTWDSLLGLFFAFMVLSFKWTGASNAQRVIHLGTTALALLMLVLAGGRAPWIGALLSLAIYFVFFKPNKKLVLFGLITGVIASTLVLTTLEQKAQPVIERFASVFNTTTNSSNWIRLQLWQIGIAHLNQLAKDDPVEFIVGGGAQSYDAKQVAFFETMPYNDADRSRLTGYGYPTGDTHNTYIDNALRHGVLWTLAMTIYLIWLCTRFSWHIINSNPTPSILLMNLLIVGMFYTVVPHFVTLFFVLFWAMLQMSQPHPADRRAT</sequence>
<accession>A0ABY4AMT9</accession>
<feature type="transmembrane region" description="Helical" evidence="5">
    <location>
        <begin position="84"/>
        <end position="104"/>
    </location>
</feature>
<keyword evidence="3 5" id="KW-1133">Transmembrane helix</keyword>
<dbReference type="EMBL" id="CP063982">
    <property type="protein sequence ID" value="UOD51489.1"/>
    <property type="molecule type" value="Genomic_DNA"/>
</dbReference>
<keyword evidence="4 5" id="KW-0472">Membrane</keyword>
<dbReference type="Pfam" id="PF04932">
    <property type="entry name" value="Wzy_C"/>
    <property type="match status" value="1"/>
</dbReference>
<evidence type="ECO:0000313" key="7">
    <source>
        <dbReference type="EMBL" id="UOD51489.1"/>
    </source>
</evidence>
<dbReference type="InterPro" id="IPR051533">
    <property type="entry name" value="WaaL-like"/>
</dbReference>
<dbReference type="InterPro" id="IPR007016">
    <property type="entry name" value="O-antigen_ligase-rel_domated"/>
</dbReference>
<name>A0ABY4AMT9_9BURK</name>
<dbReference type="GO" id="GO:0016874">
    <property type="term" value="F:ligase activity"/>
    <property type="evidence" value="ECO:0007669"/>
    <property type="project" value="UniProtKB-KW"/>
</dbReference>
<evidence type="ECO:0000256" key="2">
    <source>
        <dbReference type="ARBA" id="ARBA00022692"/>
    </source>
</evidence>
<feature type="transmembrane region" description="Helical" evidence="5">
    <location>
        <begin position="219"/>
        <end position="238"/>
    </location>
</feature>
<evidence type="ECO:0000256" key="5">
    <source>
        <dbReference type="SAM" id="Phobius"/>
    </source>
</evidence>
<organism evidence="7 8">
    <name type="scientific">Orrella daihaiensis</name>
    <dbReference type="NCBI Taxonomy" id="2782176"/>
    <lineage>
        <taxon>Bacteria</taxon>
        <taxon>Pseudomonadati</taxon>
        <taxon>Pseudomonadota</taxon>
        <taxon>Betaproteobacteria</taxon>
        <taxon>Burkholderiales</taxon>
        <taxon>Alcaligenaceae</taxon>
        <taxon>Orrella</taxon>
    </lineage>
</organism>
<protein>
    <submittedName>
        <fullName evidence="7">O-antigen ligase family protein</fullName>
    </submittedName>
</protein>
<feature type="transmembrane region" description="Helical" evidence="5">
    <location>
        <begin position="149"/>
        <end position="168"/>
    </location>
</feature>
<feature type="transmembrane region" description="Helical" evidence="5">
    <location>
        <begin position="62"/>
        <end position="78"/>
    </location>
</feature>
<keyword evidence="7" id="KW-0436">Ligase</keyword>
<keyword evidence="2 5" id="KW-0812">Transmembrane</keyword>
<feature type="transmembrane region" description="Helical" evidence="5">
    <location>
        <begin position="338"/>
        <end position="358"/>
    </location>
</feature>
<feature type="domain" description="O-antigen ligase-related" evidence="6">
    <location>
        <begin position="183"/>
        <end position="340"/>
    </location>
</feature>
<dbReference type="PANTHER" id="PTHR37422">
    <property type="entry name" value="TEICHURONIC ACID BIOSYNTHESIS PROTEIN TUAE"/>
    <property type="match status" value="1"/>
</dbReference>
<feature type="transmembrane region" description="Helical" evidence="5">
    <location>
        <begin position="111"/>
        <end position="129"/>
    </location>
</feature>
<keyword evidence="8" id="KW-1185">Reference proteome</keyword>
<evidence type="ECO:0000256" key="1">
    <source>
        <dbReference type="ARBA" id="ARBA00004141"/>
    </source>
</evidence>